<evidence type="ECO:0000256" key="1">
    <source>
        <dbReference type="SAM" id="MobiDB-lite"/>
    </source>
</evidence>
<feature type="chain" id="PRO_5046692984" evidence="2">
    <location>
        <begin position="24"/>
        <end position="349"/>
    </location>
</feature>
<proteinExistence type="predicted"/>
<feature type="signal peptide" evidence="2">
    <location>
        <begin position="1"/>
        <end position="23"/>
    </location>
</feature>
<evidence type="ECO:0000313" key="4">
    <source>
        <dbReference type="Proteomes" id="UP001189429"/>
    </source>
</evidence>
<organism evidence="3 4">
    <name type="scientific">Prorocentrum cordatum</name>
    <dbReference type="NCBI Taxonomy" id="2364126"/>
    <lineage>
        <taxon>Eukaryota</taxon>
        <taxon>Sar</taxon>
        <taxon>Alveolata</taxon>
        <taxon>Dinophyceae</taxon>
        <taxon>Prorocentrales</taxon>
        <taxon>Prorocentraceae</taxon>
        <taxon>Prorocentrum</taxon>
    </lineage>
</organism>
<comment type="caution">
    <text evidence="3">The sequence shown here is derived from an EMBL/GenBank/DDBJ whole genome shotgun (WGS) entry which is preliminary data.</text>
</comment>
<feature type="region of interest" description="Disordered" evidence="1">
    <location>
        <begin position="308"/>
        <end position="327"/>
    </location>
</feature>
<sequence length="349" mass="35911">MASPPWCVMSAVILCTSWIRAFGAGPALCCYSGPTDCDSSRDFCSKDDANCGVCGGLLHSQGSSSRTVFRESAHSSSKQVAASGKESMEKSLEPTVLVSQAAHEPNQSGNGTAAAGVCCYSGPTDCDGKRDYCSKDEANCAKCGGKYVVPESSSQTALLEGNAVELSALGAQAQPPLAGPALCCYSGPTDCDSSRDFCSKDEANCGVCGGLLHSQGSSSRTVFRESAHSSSKQVAASGKESMEKSLEPMVLVSQAAQESNQSGNGTAAAGVCCYSGPTDCDGKRDYCSKDEANCAKCGGKYVVPEKLQPDSSVGGQRGGAIRPRCASSASTCRPSPVLLLRPHGLRLKP</sequence>
<keyword evidence="2" id="KW-0732">Signal</keyword>
<protein>
    <submittedName>
        <fullName evidence="3">Uncharacterized protein</fullName>
    </submittedName>
</protein>
<name>A0ABN9WKN8_9DINO</name>
<keyword evidence="4" id="KW-1185">Reference proteome</keyword>
<reference evidence="3" key="1">
    <citation type="submission" date="2023-10" db="EMBL/GenBank/DDBJ databases">
        <authorList>
            <person name="Chen Y."/>
            <person name="Shah S."/>
            <person name="Dougan E. K."/>
            <person name="Thang M."/>
            <person name="Chan C."/>
        </authorList>
    </citation>
    <scope>NUCLEOTIDE SEQUENCE [LARGE SCALE GENOMIC DNA]</scope>
</reference>
<accession>A0ABN9WKN8</accession>
<dbReference type="Proteomes" id="UP001189429">
    <property type="component" value="Unassembled WGS sequence"/>
</dbReference>
<evidence type="ECO:0000256" key="2">
    <source>
        <dbReference type="SAM" id="SignalP"/>
    </source>
</evidence>
<evidence type="ECO:0000313" key="3">
    <source>
        <dbReference type="EMBL" id="CAK0887127.1"/>
    </source>
</evidence>
<dbReference type="EMBL" id="CAUYUJ010018897">
    <property type="protein sequence ID" value="CAK0887127.1"/>
    <property type="molecule type" value="Genomic_DNA"/>
</dbReference>
<gene>
    <name evidence="3" type="ORF">PCOR1329_LOCUS68277</name>
</gene>